<proteinExistence type="predicted"/>
<protein>
    <recommendedName>
        <fullName evidence="3">DUF3309 domain-containing protein</fullName>
    </recommendedName>
</protein>
<keyword evidence="1" id="KW-0472">Membrane</keyword>
<organism evidence="2">
    <name type="scientific">Aureimonas frigidaquae</name>
    <dbReference type="NCBI Taxonomy" id="424757"/>
    <lineage>
        <taxon>Bacteria</taxon>
        <taxon>Pseudomonadati</taxon>
        <taxon>Pseudomonadota</taxon>
        <taxon>Alphaproteobacteria</taxon>
        <taxon>Hyphomicrobiales</taxon>
        <taxon>Aurantimonadaceae</taxon>
        <taxon>Aureimonas</taxon>
    </lineage>
</organism>
<dbReference type="RefSeq" id="WP_083507868.1">
    <property type="nucleotide sequence ID" value="NZ_BBWR01000010.1"/>
</dbReference>
<dbReference type="AlphaFoldDB" id="A0A0P0Z2J3"/>
<accession>A0A0P0Z2J3</accession>
<dbReference type="InterPro" id="IPR021738">
    <property type="entry name" value="DUF3309"/>
</dbReference>
<sequence length="52" mass="5569">MSLGTILIIILVLLLIGAFPGWGYSRSWGYGPSGILGFVLIVVLILLLLGRI</sequence>
<name>A0A0P0Z2J3_9HYPH</name>
<dbReference type="Pfam" id="PF11752">
    <property type="entry name" value="DUF3309"/>
    <property type="match status" value="1"/>
</dbReference>
<feature type="transmembrane region" description="Helical" evidence="1">
    <location>
        <begin position="28"/>
        <end position="49"/>
    </location>
</feature>
<dbReference type="EMBL" id="LC066376">
    <property type="protein sequence ID" value="BAT27952.1"/>
    <property type="molecule type" value="Genomic_DNA"/>
</dbReference>
<keyword evidence="1" id="KW-1133">Transmembrane helix</keyword>
<reference evidence="2" key="1">
    <citation type="journal article" date="2015" name="Proc. Natl. Acad. Sci. U.S.A.">
        <title>Bacterial clade with the ribosomal RNA operon on a small plasmid rather than the chromosome.</title>
        <authorList>
            <person name="Anda M."/>
            <person name="Ohtsubo Y."/>
            <person name="Okubo T."/>
            <person name="Sugawara M."/>
            <person name="Nagata Y."/>
            <person name="Tsuda M."/>
            <person name="Minamisawa K."/>
            <person name="Mitsui H."/>
        </authorList>
    </citation>
    <scope>NUCLEOTIDE SEQUENCE</scope>
    <source>
        <strain evidence="2">JCM 14755</strain>
    </source>
</reference>
<evidence type="ECO:0008006" key="3">
    <source>
        <dbReference type="Google" id="ProtNLM"/>
    </source>
</evidence>
<evidence type="ECO:0000256" key="1">
    <source>
        <dbReference type="SAM" id="Phobius"/>
    </source>
</evidence>
<evidence type="ECO:0000313" key="2">
    <source>
        <dbReference type="EMBL" id="BAT27952.1"/>
    </source>
</evidence>
<keyword evidence="1" id="KW-0812">Transmembrane</keyword>